<evidence type="ECO:0000259" key="4">
    <source>
        <dbReference type="Pfam" id="PF13472"/>
    </source>
</evidence>
<dbReference type="Pfam" id="PF13472">
    <property type="entry name" value="Lipase_GDSL_2"/>
    <property type="match status" value="1"/>
</dbReference>
<sequence length="236" mass="25669">MSLLRLTFLRCVAAVITLPALAFAEESIAIVGDSTVCDYAPERPDRGWGQFIAEHFRPGTVAVTNLAKAGRSTRTFIKEGLWEKALAAKPAYVLIQFGHNDSHAPDKPESTDAATTYKDFLRRYIDDSRAISATPILITPVARRTFAADGTLEDTLQPYADAMKEVAKEKTVSVIDLHASSKQLVTQLGPEKSAAMANKKGDTTHFNEQGARTMADLLIKDLPTAAPSLKELLITP</sequence>
<evidence type="ECO:0000313" key="5">
    <source>
        <dbReference type="EMBL" id="MEK7951475.1"/>
    </source>
</evidence>
<protein>
    <submittedName>
        <fullName evidence="5">Rhamnogalacturonan acetylesterase</fullName>
    </submittedName>
</protein>
<comment type="similarity">
    <text evidence="1">Belongs to the 'GDSL' lipolytic enzyme family.</text>
</comment>
<dbReference type="RefSeq" id="WP_341405079.1">
    <property type="nucleotide sequence ID" value="NZ_JBBUKT010000004.1"/>
</dbReference>
<keyword evidence="2" id="KW-0378">Hydrolase</keyword>
<reference evidence="5 6" key="1">
    <citation type="submission" date="2024-04" db="EMBL/GenBank/DDBJ databases">
        <title>Luteolibacter sp. isolated from soil.</title>
        <authorList>
            <person name="An J."/>
        </authorList>
    </citation>
    <scope>NUCLEOTIDE SEQUENCE [LARGE SCALE GENOMIC DNA]</scope>
    <source>
        <strain evidence="5 6">Y139</strain>
    </source>
</reference>
<feature type="signal peptide" evidence="3">
    <location>
        <begin position="1"/>
        <end position="24"/>
    </location>
</feature>
<dbReference type="InterPro" id="IPR013830">
    <property type="entry name" value="SGNH_hydro"/>
</dbReference>
<proteinExistence type="inferred from homology"/>
<dbReference type="InterPro" id="IPR037459">
    <property type="entry name" value="RhgT-like"/>
</dbReference>
<keyword evidence="6" id="KW-1185">Reference proteome</keyword>
<dbReference type="EMBL" id="JBBUKT010000004">
    <property type="protein sequence ID" value="MEK7951475.1"/>
    <property type="molecule type" value="Genomic_DNA"/>
</dbReference>
<feature type="chain" id="PRO_5045963123" evidence="3">
    <location>
        <begin position="25"/>
        <end position="236"/>
    </location>
</feature>
<evidence type="ECO:0000256" key="1">
    <source>
        <dbReference type="ARBA" id="ARBA00008668"/>
    </source>
</evidence>
<gene>
    <name evidence="5" type="ORF">WKV53_13240</name>
</gene>
<name>A0ABU9AUQ1_9BACT</name>
<keyword evidence="3" id="KW-0732">Signal</keyword>
<evidence type="ECO:0000256" key="2">
    <source>
        <dbReference type="ARBA" id="ARBA00022801"/>
    </source>
</evidence>
<organism evidence="5 6">
    <name type="scientific">Luteolibacter soli</name>
    <dbReference type="NCBI Taxonomy" id="3135280"/>
    <lineage>
        <taxon>Bacteria</taxon>
        <taxon>Pseudomonadati</taxon>
        <taxon>Verrucomicrobiota</taxon>
        <taxon>Verrucomicrobiia</taxon>
        <taxon>Verrucomicrobiales</taxon>
        <taxon>Verrucomicrobiaceae</taxon>
        <taxon>Luteolibacter</taxon>
    </lineage>
</organism>
<dbReference type="PANTHER" id="PTHR43695">
    <property type="entry name" value="PUTATIVE (AFU_ORTHOLOGUE AFUA_2G17250)-RELATED"/>
    <property type="match status" value="1"/>
</dbReference>
<evidence type="ECO:0000256" key="3">
    <source>
        <dbReference type="SAM" id="SignalP"/>
    </source>
</evidence>
<comment type="caution">
    <text evidence="5">The sequence shown here is derived from an EMBL/GenBank/DDBJ whole genome shotgun (WGS) entry which is preliminary data.</text>
</comment>
<dbReference type="Gene3D" id="3.40.50.1110">
    <property type="entry name" value="SGNH hydrolase"/>
    <property type="match status" value="1"/>
</dbReference>
<dbReference type="PANTHER" id="PTHR43695:SF1">
    <property type="entry name" value="RHAMNOGALACTURONAN ACETYLESTERASE"/>
    <property type="match status" value="1"/>
</dbReference>
<dbReference type="InterPro" id="IPR036514">
    <property type="entry name" value="SGNH_hydro_sf"/>
</dbReference>
<dbReference type="Proteomes" id="UP001371305">
    <property type="component" value="Unassembled WGS sequence"/>
</dbReference>
<dbReference type="SUPFAM" id="SSF52266">
    <property type="entry name" value="SGNH hydrolase"/>
    <property type="match status" value="1"/>
</dbReference>
<evidence type="ECO:0000313" key="6">
    <source>
        <dbReference type="Proteomes" id="UP001371305"/>
    </source>
</evidence>
<feature type="domain" description="SGNH hydrolase-type esterase" evidence="4">
    <location>
        <begin position="31"/>
        <end position="212"/>
    </location>
</feature>
<accession>A0ABU9AUQ1</accession>
<dbReference type="CDD" id="cd01821">
    <property type="entry name" value="Rhamnogalacturan_acetylesterase_like"/>
    <property type="match status" value="1"/>
</dbReference>